<dbReference type="RefSeq" id="WP_165103569.1">
    <property type="nucleotide sequence ID" value="NZ_JAAKGU010000015.1"/>
</dbReference>
<dbReference type="EMBL" id="JAAKGU010000015">
    <property type="protein sequence ID" value="NGM85304.1"/>
    <property type="molecule type" value="Genomic_DNA"/>
</dbReference>
<dbReference type="GO" id="GO:0043200">
    <property type="term" value="P:response to amino acid"/>
    <property type="evidence" value="ECO:0007669"/>
    <property type="project" value="TreeGrafter"/>
</dbReference>
<keyword evidence="6" id="KW-1185">Reference proteome</keyword>
<dbReference type="Gene3D" id="3.30.70.920">
    <property type="match status" value="1"/>
</dbReference>
<dbReference type="SUPFAM" id="SSF46785">
    <property type="entry name" value="Winged helix' DNA-binding domain"/>
    <property type="match status" value="1"/>
</dbReference>
<dbReference type="PRINTS" id="PR00033">
    <property type="entry name" value="HTHASNC"/>
</dbReference>
<keyword evidence="1" id="KW-0805">Transcription regulation</keyword>
<dbReference type="PROSITE" id="PS00519">
    <property type="entry name" value="HTH_ASNC_1"/>
    <property type="match status" value="1"/>
</dbReference>
<dbReference type="Pfam" id="PF13412">
    <property type="entry name" value="HTH_24"/>
    <property type="match status" value="1"/>
</dbReference>
<sequence length="148" mass="16979">MLDQIDTLILHQLSKNSRLSYVDLAKEVGLSRVAVRERIDRLIEEGIIEQFSIVINAEKLGKKVSAFLEIDVEPKYFESVAEMLMANQKVAVLYQMTGPCTLHMHILVEDHQALDRFLRDSVYSIEGIVRVESHILLRRFKAQDGLNI</sequence>
<keyword evidence="2" id="KW-0238">DNA-binding</keyword>
<dbReference type="GO" id="GO:0005829">
    <property type="term" value="C:cytosol"/>
    <property type="evidence" value="ECO:0007669"/>
    <property type="project" value="TreeGrafter"/>
</dbReference>
<dbReference type="InterPro" id="IPR011008">
    <property type="entry name" value="Dimeric_a/b-barrel"/>
</dbReference>
<evidence type="ECO:0000256" key="2">
    <source>
        <dbReference type="ARBA" id="ARBA00023125"/>
    </source>
</evidence>
<dbReference type="AlphaFoldDB" id="A0A6M1PSC3"/>
<evidence type="ECO:0000256" key="1">
    <source>
        <dbReference type="ARBA" id="ARBA00023015"/>
    </source>
</evidence>
<dbReference type="GO" id="GO:0043565">
    <property type="term" value="F:sequence-specific DNA binding"/>
    <property type="evidence" value="ECO:0007669"/>
    <property type="project" value="InterPro"/>
</dbReference>
<protein>
    <submittedName>
        <fullName evidence="5">Lrp/AsnC family transcriptional regulator</fullName>
    </submittedName>
</protein>
<dbReference type="Pfam" id="PF01037">
    <property type="entry name" value="AsnC_trans_reg"/>
    <property type="match status" value="1"/>
</dbReference>
<reference evidence="5 6" key="1">
    <citation type="submission" date="2020-02" db="EMBL/GenBank/DDBJ databases">
        <authorList>
            <person name="Gao J."/>
            <person name="Sun J."/>
        </authorList>
    </citation>
    <scope>NUCLEOTIDE SEQUENCE [LARGE SCALE GENOMIC DNA]</scope>
    <source>
        <strain evidence="5 6">7124</strain>
    </source>
</reference>
<accession>A0A6M1PSC3</accession>
<dbReference type="PANTHER" id="PTHR30154">
    <property type="entry name" value="LEUCINE-RESPONSIVE REGULATORY PROTEIN"/>
    <property type="match status" value="1"/>
</dbReference>
<dbReference type="Gene3D" id="1.10.10.10">
    <property type="entry name" value="Winged helix-like DNA-binding domain superfamily/Winged helix DNA-binding domain"/>
    <property type="match status" value="1"/>
</dbReference>
<gene>
    <name evidence="5" type="ORF">G5B47_23145</name>
</gene>
<evidence type="ECO:0000313" key="6">
    <source>
        <dbReference type="Proteomes" id="UP000480151"/>
    </source>
</evidence>
<evidence type="ECO:0000259" key="4">
    <source>
        <dbReference type="PROSITE" id="PS50956"/>
    </source>
</evidence>
<dbReference type="SUPFAM" id="SSF54909">
    <property type="entry name" value="Dimeric alpha+beta barrel"/>
    <property type="match status" value="1"/>
</dbReference>
<organism evidence="5 6">
    <name type="scientific">Paenibacillus apii</name>
    <dbReference type="NCBI Taxonomy" id="1850370"/>
    <lineage>
        <taxon>Bacteria</taxon>
        <taxon>Bacillati</taxon>
        <taxon>Bacillota</taxon>
        <taxon>Bacilli</taxon>
        <taxon>Bacillales</taxon>
        <taxon>Paenibacillaceae</taxon>
        <taxon>Paenibacillus</taxon>
    </lineage>
</organism>
<evidence type="ECO:0000313" key="5">
    <source>
        <dbReference type="EMBL" id="NGM85304.1"/>
    </source>
</evidence>
<dbReference type="InterPro" id="IPR019887">
    <property type="entry name" value="Tscrpt_reg_AsnC/Lrp_C"/>
</dbReference>
<name>A0A6M1PSC3_9BACL</name>
<dbReference type="InterPro" id="IPR000485">
    <property type="entry name" value="AsnC-type_HTH_dom"/>
</dbReference>
<evidence type="ECO:0000256" key="3">
    <source>
        <dbReference type="ARBA" id="ARBA00023163"/>
    </source>
</evidence>
<feature type="domain" description="HTH asnC-type" evidence="4">
    <location>
        <begin position="2"/>
        <end position="63"/>
    </location>
</feature>
<dbReference type="SMART" id="SM00344">
    <property type="entry name" value="HTH_ASNC"/>
    <property type="match status" value="1"/>
</dbReference>
<dbReference type="PROSITE" id="PS50956">
    <property type="entry name" value="HTH_ASNC_2"/>
    <property type="match status" value="1"/>
</dbReference>
<comment type="caution">
    <text evidence="5">The sequence shown here is derived from an EMBL/GenBank/DDBJ whole genome shotgun (WGS) entry which is preliminary data.</text>
</comment>
<dbReference type="InterPro" id="IPR019888">
    <property type="entry name" value="Tscrpt_reg_AsnC-like"/>
</dbReference>
<dbReference type="InterPro" id="IPR036388">
    <property type="entry name" value="WH-like_DNA-bd_sf"/>
</dbReference>
<proteinExistence type="predicted"/>
<dbReference type="PANTHER" id="PTHR30154:SF34">
    <property type="entry name" value="TRANSCRIPTIONAL REGULATOR AZLB"/>
    <property type="match status" value="1"/>
</dbReference>
<dbReference type="InterPro" id="IPR036390">
    <property type="entry name" value="WH_DNA-bd_sf"/>
</dbReference>
<dbReference type="Proteomes" id="UP000480151">
    <property type="component" value="Unassembled WGS sequence"/>
</dbReference>
<keyword evidence="3" id="KW-0804">Transcription</keyword>
<dbReference type="InterPro" id="IPR019885">
    <property type="entry name" value="Tscrpt_reg_HTH_AsnC-type_CS"/>
</dbReference>